<evidence type="ECO:0000313" key="5">
    <source>
        <dbReference type="Proteomes" id="UP000320333"/>
    </source>
</evidence>
<dbReference type="Proteomes" id="UP000320333">
    <property type="component" value="Unassembled WGS sequence"/>
</dbReference>
<keyword evidence="5" id="KW-1185">Reference proteome</keyword>
<feature type="transmembrane region" description="Helical" evidence="2">
    <location>
        <begin position="393"/>
        <end position="413"/>
    </location>
</feature>
<feature type="transmembrane region" description="Helical" evidence="2">
    <location>
        <begin position="290"/>
        <end position="306"/>
    </location>
</feature>
<feature type="transmembrane region" description="Helical" evidence="2">
    <location>
        <begin position="265"/>
        <end position="283"/>
    </location>
</feature>
<dbReference type="Pfam" id="PF03815">
    <property type="entry name" value="LCCL"/>
    <property type="match status" value="1"/>
</dbReference>
<feature type="region of interest" description="Disordered" evidence="1">
    <location>
        <begin position="1"/>
        <end position="35"/>
    </location>
</feature>
<evidence type="ECO:0000256" key="1">
    <source>
        <dbReference type="SAM" id="MobiDB-lite"/>
    </source>
</evidence>
<dbReference type="OrthoDB" id="441660at2759"/>
<gene>
    <name evidence="4" type="ORF">CcCBS67573_g00128</name>
</gene>
<dbReference type="InterPro" id="IPR004043">
    <property type="entry name" value="LCCL"/>
</dbReference>
<evidence type="ECO:0000259" key="3">
    <source>
        <dbReference type="PROSITE" id="PS50820"/>
    </source>
</evidence>
<name>A0A507FQR1_9FUNG</name>
<feature type="domain" description="LCCL" evidence="3">
    <location>
        <begin position="120"/>
        <end position="222"/>
    </location>
</feature>
<sequence>MANDEDSVIDLPSWVSSGTNGKPRPSSDSNASSPLQDHLTTTRQALLQRISSLFTSKLPVQYEYESVPRWSLDWLIARIAPKGSVRRTVLLVLYYAAFLASLLLFAKFSSFSASVKGFDSVSTVSCAAQLISEGGGGLNFANANSAFYRRQALRCPAGCSSQLAWTPIRIGPGAAYLVPYVVGGIEGKYRGDSWICSSAIHAGILSNQGGGCLVATLIPSVPTDTFASSGENQNGIKAISFNSTYPATLKFDSLESGDDSFCQDLGFVSEALFLPLLLVLPLLNVPKRQLFWSTCTCAILYWIFVSPNTGKSDSAIRLSLASVLPAIGILYVIYANATVLALPSPSRHPLEASFLFVGLLWTGLHLDYLLNSVAPLPTLDFSAKMFQNGTASLVQLFVLLTLVVAAAVTFGYMHFKQGTLLGYIGGYTTLFGVYLLMPKVIGLSVHLHHYLTGLLLIPLTRIKSRFALACQALLIGLFLQGVLKYGFASPFNTNLQVQATRTLGTTKALWALNASEISGPDATLRWLYPFNATVNVTDLDTASLIAAFNTSDVAAISRLPVTEYVVTINDVLVYRGKKSHYSIKSAIAQIGNGEGIDAALTASMNSSMLHAYLRVAPVRSGTILDFGDVAEVNLGSGEIVKYHPAFRN</sequence>
<dbReference type="Gene3D" id="2.170.130.20">
    <property type="entry name" value="LCCL-like domain"/>
    <property type="match status" value="1"/>
</dbReference>
<feature type="transmembrane region" description="Helical" evidence="2">
    <location>
        <begin position="354"/>
        <end position="373"/>
    </location>
</feature>
<dbReference type="AlphaFoldDB" id="A0A507FQR1"/>
<comment type="caution">
    <text evidence="4">The sequence shown here is derived from an EMBL/GenBank/DDBJ whole genome shotgun (WGS) entry which is preliminary data.</text>
</comment>
<dbReference type="InterPro" id="IPR036609">
    <property type="entry name" value="LCCL_sf"/>
</dbReference>
<keyword evidence="2" id="KW-1133">Transmembrane helix</keyword>
<feature type="transmembrane region" description="Helical" evidence="2">
    <location>
        <begin position="88"/>
        <end position="106"/>
    </location>
</feature>
<evidence type="ECO:0000256" key="2">
    <source>
        <dbReference type="SAM" id="Phobius"/>
    </source>
</evidence>
<feature type="compositionally biased region" description="Polar residues" evidence="1">
    <location>
        <begin position="14"/>
        <end position="35"/>
    </location>
</feature>
<reference evidence="4 5" key="1">
    <citation type="journal article" date="2019" name="Sci. Rep.">
        <title>Comparative genomics of chytrid fungi reveal insights into the obligate biotrophic and pathogenic lifestyle of Synchytrium endobioticum.</title>
        <authorList>
            <person name="van de Vossenberg B.T.L.H."/>
            <person name="Warris S."/>
            <person name="Nguyen H.D.T."/>
            <person name="van Gent-Pelzer M.P.E."/>
            <person name="Joly D.L."/>
            <person name="van de Geest H.C."/>
            <person name="Bonants P.J.M."/>
            <person name="Smith D.S."/>
            <person name="Levesque C.A."/>
            <person name="van der Lee T.A.J."/>
        </authorList>
    </citation>
    <scope>NUCLEOTIDE SEQUENCE [LARGE SCALE GENOMIC DNA]</scope>
    <source>
        <strain evidence="4 5">CBS 675.73</strain>
    </source>
</reference>
<protein>
    <recommendedName>
        <fullName evidence="3">LCCL domain-containing protein</fullName>
    </recommendedName>
</protein>
<feature type="transmembrane region" description="Helical" evidence="2">
    <location>
        <begin position="318"/>
        <end position="342"/>
    </location>
</feature>
<dbReference type="PANTHER" id="PTHR31331">
    <property type="entry name" value="LCCL DOMAIN PROTEIN (AFU_ORTHOLOGUE AFUA_5G08630)"/>
    <property type="match status" value="1"/>
</dbReference>
<dbReference type="EMBL" id="QEAP01000002">
    <property type="protein sequence ID" value="TPX78604.1"/>
    <property type="molecule type" value="Genomic_DNA"/>
</dbReference>
<dbReference type="PROSITE" id="PS50820">
    <property type="entry name" value="LCCL"/>
    <property type="match status" value="1"/>
</dbReference>
<organism evidence="4 5">
    <name type="scientific">Chytriomyces confervae</name>
    <dbReference type="NCBI Taxonomy" id="246404"/>
    <lineage>
        <taxon>Eukaryota</taxon>
        <taxon>Fungi</taxon>
        <taxon>Fungi incertae sedis</taxon>
        <taxon>Chytridiomycota</taxon>
        <taxon>Chytridiomycota incertae sedis</taxon>
        <taxon>Chytridiomycetes</taxon>
        <taxon>Chytridiales</taxon>
        <taxon>Chytriomycetaceae</taxon>
        <taxon>Chytriomyces</taxon>
    </lineage>
</organism>
<evidence type="ECO:0000313" key="4">
    <source>
        <dbReference type="EMBL" id="TPX78604.1"/>
    </source>
</evidence>
<keyword evidence="2" id="KW-0812">Transmembrane</keyword>
<dbReference type="InterPro" id="IPR051957">
    <property type="entry name" value="CRISP-LCCL_domain"/>
</dbReference>
<dbReference type="SUPFAM" id="SSF69848">
    <property type="entry name" value="LCCL domain"/>
    <property type="match status" value="1"/>
</dbReference>
<keyword evidence="2" id="KW-0472">Membrane</keyword>
<dbReference type="PANTHER" id="PTHR31331:SF1">
    <property type="entry name" value="CYSTEINE RICH SECRETORY PROTEIN LCCL DOMAIN CONTAINING 2"/>
    <property type="match status" value="1"/>
</dbReference>
<feature type="transmembrane region" description="Helical" evidence="2">
    <location>
        <begin position="420"/>
        <end position="437"/>
    </location>
</feature>
<proteinExistence type="predicted"/>
<accession>A0A507FQR1</accession>